<dbReference type="Gramene" id="PRQ35400">
    <property type="protein sequence ID" value="PRQ35400"/>
    <property type="gene ID" value="RchiOBHm_Chr5g0079611"/>
</dbReference>
<sequence length="71" mass="8232">MMKILLRNLVKNDPKLAYLATVVFACKRDRSQFVEESFEDDEPLGMRLINSGPVLFYLNFRIWAGSSLCIF</sequence>
<evidence type="ECO:0000313" key="2">
    <source>
        <dbReference type="Proteomes" id="UP000238479"/>
    </source>
</evidence>
<accession>A0A2P6QMJ4</accession>
<name>A0A2P6QMJ4_ROSCH</name>
<proteinExistence type="predicted"/>
<gene>
    <name evidence="1" type="ORF">RchiOBHm_Chr5g0079611</name>
</gene>
<reference evidence="1 2" key="1">
    <citation type="journal article" date="2018" name="Nat. Genet.">
        <title>The Rosa genome provides new insights in the design of modern roses.</title>
        <authorList>
            <person name="Bendahmane M."/>
        </authorList>
    </citation>
    <scope>NUCLEOTIDE SEQUENCE [LARGE SCALE GENOMIC DNA]</scope>
    <source>
        <strain evidence="2">cv. Old Blush</strain>
    </source>
</reference>
<evidence type="ECO:0000313" key="1">
    <source>
        <dbReference type="EMBL" id="PRQ35400.1"/>
    </source>
</evidence>
<dbReference type="EMBL" id="PDCK01000043">
    <property type="protein sequence ID" value="PRQ35400.1"/>
    <property type="molecule type" value="Genomic_DNA"/>
</dbReference>
<organism evidence="1 2">
    <name type="scientific">Rosa chinensis</name>
    <name type="common">China rose</name>
    <dbReference type="NCBI Taxonomy" id="74649"/>
    <lineage>
        <taxon>Eukaryota</taxon>
        <taxon>Viridiplantae</taxon>
        <taxon>Streptophyta</taxon>
        <taxon>Embryophyta</taxon>
        <taxon>Tracheophyta</taxon>
        <taxon>Spermatophyta</taxon>
        <taxon>Magnoliopsida</taxon>
        <taxon>eudicotyledons</taxon>
        <taxon>Gunneridae</taxon>
        <taxon>Pentapetalae</taxon>
        <taxon>rosids</taxon>
        <taxon>fabids</taxon>
        <taxon>Rosales</taxon>
        <taxon>Rosaceae</taxon>
        <taxon>Rosoideae</taxon>
        <taxon>Rosoideae incertae sedis</taxon>
        <taxon>Rosa</taxon>
    </lineage>
</organism>
<comment type="caution">
    <text evidence="1">The sequence shown here is derived from an EMBL/GenBank/DDBJ whole genome shotgun (WGS) entry which is preliminary data.</text>
</comment>
<dbReference type="Proteomes" id="UP000238479">
    <property type="component" value="Chromosome 5"/>
</dbReference>
<dbReference type="AlphaFoldDB" id="A0A2P6QMJ4"/>
<dbReference type="PROSITE" id="PS51257">
    <property type="entry name" value="PROKAR_LIPOPROTEIN"/>
    <property type="match status" value="1"/>
</dbReference>
<protein>
    <submittedName>
        <fullName evidence="1">Uncharacterized protein</fullName>
    </submittedName>
</protein>
<keyword evidence="2" id="KW-1185">Reference proteome</keyword>